<dbReference type="GO" id="GO:0004519">
    <property type="term" value="F:endonuclease activity"/>
    <property type="evidence" value="ECO:0007669"/>
    <property type="project" value="UniProtKB-KW"/>
</dbReference>
<keyword evidence="4" id="KW-0255">Endonuclease</keyword>
<evidence type="ECO:0000256" key="3">
    <source>
        <dbReference type="ARBA" id="ARBA00022722"/>
    </source>
</evidence>
<dbReference type="Pfam" id="PF17919">
    <property type="entry name" value="RT_RNaseH_2"/>
    <property type="match status" value="1"/>
</dbReference>
<dbReference type="GO" id="GO:0016779">
    <property type="term" value="F:nucleotidyltransferase activity"/>
    <property type="evidence" value="ECO:0007669"/>
    <property type="project" value="UniProtKB-KW"/>
</dbReference>
<dbReference type="InterPro" id="IPR021109">
    <property type="entry name" value="Peptidase_aspartic_dom_sf"/>
</dbReference>
<dbReference type="EMBL" id="LR862140">
    <property type="protein sequence ID" value="CAD1820456.1"/>
    <property type="molecule type" value="Genomic_DNA"/>
</dbReference>
<evidence type="ECO:0000256" key="7">
    <source>
        <dbReference type="SAM" id="MobiDB-lite"/>
    </source>
</evidence>
<evidence type="ECO:0008006" key="11">
    <source>
        <dbReference type="Google" id="ProtNLM"/>
    </source>
</evidence>
<keyword evidence="1" id="KW-0808">Transferase</keyword>
<dbReference type="Gene3D" id="2.40.70.10">
    <property type="entry name" value="Acid Proteases"/>
    <property type="match status" value="1"/>
</dbReference>
<evidence type="ECO:0000256" key="6">
    <source>
        <dbReference type="SAM" id="Coils"/>
    </source>
</evidence>
<dbReference type="Pfam" id="PF19259">
    <property type="entry name" value="Ty3_capsid"/>
    <property type="match status" value="1"/>
</dbReference>
<accession>A0A6V7NQA3</accession>
<name>A0A6V7NQA3_ANACO</name>
<dbReference type="SUPFAM" id="SSF56672">
    <property type="entry name" value="DNA/RNA polymerases"/>
    <property type="match status" value="1"/>
</dbReference>
<protein>
    <recommendedName>
        <fullName evidence="11">Reverse transcriptase/retrotransposon-derived protein RNase H-like domain-containing protein</fullName>
    </recommendedName>
</protein>
<keyword evidence="3" id="KW-0540">Nuclease</keyword>
<feature type="coiled-coil region" evidence="6">
    <location>
        <begin position="121"/>
        <end position="148"/>
    </location>
</feature>
<sequence>MCSLSQQKPNGLLIANRPIWRGHTLGNSISPAKRVASVTHGGKKVEESSERKGMIRAKQGVRQDLGQSTEGLEGVSKPTGWSFHRTPSEPTVTIGAKKGNRFKFHSKKLIDEAEMAEGTRMREMNEHLHALEERMQQIAVENSEKVDEKLQQFSMDYSKKISVLAQQLDDMQQESARRHEQLLRLFVNQPQPPTLPTGTTPQQAIHQCGEEPREWSGKCKQHFRIYQIPEPQWVEVATMHFSGKTHTWKEGYIMDKPNILWEDFVKAVWRRFGGSLAQRMVLEFNKLTQTGSVEKYQERFEELRARMLSSTLLRTKRGLSEQHFIESYISGLKEELVPFIDLSHPTTLEEVYEQARLHEQALSILMRKSRLNYRATGNLYSGNTMHKTATVGGESRPGHPKGGSNQCGEKYHPGHQCANRTLHFIHASPKPDEVFDEQLIALESEEEAPNAGVEGEETGISVHALSGQNQNDTIKVQGEVGSKTVTILIDTGSTHSFIDFQVAKEVKAIMTAASPLIVTVANGHKVLRAKADCIEGIAEGSKALTAQAELKFVTTAQWYQAELEGSCCAIGQYCPGETVEGEVDIPGLVLQVLQEYEDVLQEPRGLPPQRTQDHKIPLQPGTSPVSVRPYSKPLTELLKKDSFTWNEEATRAFEKLKEVMTSAPVVAMSDYTKHFTVEVDACGYGIGAVLSQEGRPIAYISKAICSRNMGLSTYEKEFLAIVLAVTKWKHYLSTQPLSSKRTTRA</sequence>
<evidence type="ECO:0000259" key="9">
    <source>
        <dbReference type="Pfam" id="PF19259"/>
    </source>
</evidence>
<feature type="domain" description="Reverse transcriptase/retrotransposon-derived protein RNase H-like" evidence="8">
    <location>
        <begin position="645"/>
        <end position="736"/>
    </location>
</feature>
<keyword evidence="4" id="KW-0378">Hydrolase</keyword>
<evidence type="ECO:0000256" key="2">
    <source>
        <dbReference type="ARBA" id="ARBA00022695"/>
    </source>
</evidence>
<keyword evidence="5" id="KW-0511">Multifunctional enzyme</keyword>
<evidence type="ECO:0000259" key="8">
    <source>
        <dbReference type="Pfam" id="PF17919"/>
    </source>
</evidence>
<gene>
    <name evidence="10" type="ORF">CB5_LOCUS3667</name>
</gene>
<keyword evidence="6" id="KW-0175">Coiled coil</keyword>
<reference evidence="10" key="1">
    <citation type="submission" date="2020-07" db="EMBL/GenBank/DDBJ databases">
        <authorList>
            <person name="Lin J."/>
        </authorList>
    </citation>
    <scope>NUCLEOTIDE SEQUENCE</scope>
</reference>
<dbReference type="InterPro" id="IPR043128">
    <property type="entry name" value="Rev_trsase/Diguanyl_cyclase"/>
</dbReference>
<dbReference type="InterPro" id="IPR050951">
    <property type="entry name" value="Retrovirus_Pol_polyprotein"/>
</dbReference>
<organism evidence="10">
    <name type="scientific">Ananas comosus var. bracteatus</name>
    <name type="common">red pineapple</name>
    <dbReference type="NCBI Taxonomy" id="296719"/>
    <lineage>
        <taxon>Eukaryota</taxon>
        <taxon>Viridiplantae</taxon>
        <taxon>Streptophyta</taxon>
        <taxon>Embryophyta</taxon>
        <taxon>Tracheophyta</taxon>
        <taxon>Spermatophyta</taxon>
        <taxon>Magnoliopsida</taxon>
        <taxon>Liliopsida</taxon>
        <taxon>Poales</taxon>
        <taxon>Bromeliaceae</taxon>
        <taxon>Bromelioideae</taxon>
        <taxon>Ananas</taxon>
    </lineage>
</organism>
<dbReference type="PANTHER" id="PTHR37984:SF5">
    <property type="entry name" value="PROTEIN NYNRIN-LIKE"/>
    <property type="match status" value="1"/>
</dbReference>
<feature type="region of interest" description="Disordered" evidence="7">
    <location>
        <begin position="69"/>
        <end position="90"/>
    </location>
</feature>
<dbReference type="CDD" id="cd00303">
    <property type="entry name" value="retropepsin_like"/>
    <property type="match status" value="1"/>
</dbReference>
<evidence type="ECO:0000256" key="1">
    <source>
        <dbReference type="ARBA" id="ARBA00022679"/>
    </source>
</evidence>
<keyword evidence="2" id="KW-0548">Nucleotidyltransferase</keyword>
<dbReference type="InterPro" id="IPR045358">
    <property type="entry name" value="Ty3_capsid"/>
</dbReference>
<proteinExistence type="predicted"/>
<feature type="region of interest" description="Disordered" evidence="7">
    <location>
        <begin position="605"/>
        <end position="628"/>
    </location>
</feature>
<dbReference type="InterPro" id="IPR041577">
    <property type="entry name" value="RT_RNaseH_2"/>
</dbReference>
<feature type="region of interest" description="Disordered" evidence="7">
    <location>
        <begin position="386"/>
        <end position="412"/>
    </location>
</feature>
<evidence type="ECO:0000313" key="10">
    <source>
        <dbReference type="EMBL" id="CAD1820456.1"/>
    </source>
</evidence>
<dbReference type="Gene3D" id="3.30.70.270">
    <property type="match status" value="1"/>
</dbReference>
<dbReference type="InterPro" id="IPR043502">
    <property type="entry name" value="DNA/RNA_pol_sf"/>
</dbReference>
<feature type="domain" description="Ty3 transposon capsid-like protein" evidence="9">
    <location>
        <begin position="230"/>
        <end position="360"/>
    </location>
</feature>
<dbReference type="SUPFAM" id="SSF50630">
    <property type="entry name" value="Acid proteases"/>
    <property type="match status" value="1"/>
</dbReference>
<evidence type="ECO:0000256" key="4">
    <source>
        <dbReference type="ARBA" id="ARBA00022759"/>
    </source>
</evidence>
<dbReference type="PANTHER" id="PTHR37984">
    <property type="entry name" value="PROTEIN CBG26694"/>
    <property type="match status" value="1"/>
</dbReference>
<evidence type="ECO:0000256" key="5">
    <source>
        <dbReference type="ARBA" id="ARBA00023268"/>
    </source>
</evidence>
<dbReference type="AlphaFoldDB" id="A0A6V7NQA3"/>